<organism evidence="1 2">
    <name type="scientific">Austropuccinia psidii MF-1</name>
    <dbReference type="NCBI Taxonomy" id="1389203"/>
    <lineage>
        <taxon>Eukaryota</taxon>
        <taxon>Fungi</taxon>
        <taxon>Dikarya</taxon>
        <taxon>Basidiomycota</taxon>
        <taxon>Pucciniomycotina</taxon>
        <taxon>Pucciniomycetes</taxon>
        <taxon>Pucciniales</taxon>
        <taxon>Sphaerophragmiaceae</taxon>
        <taxon>Austropuccinia</taxon>
    </lineage>
</organism>
<sequence length="111" mass="12712">MKLNQVTADNTRQTKLCQELTPKEDLWKIEVINLIQAFQHEYRNSQRCSNSIMNDIEQILNTSPRMSTPLNQIEGTRIPNTQVLDPDNSQLKNELSTSFNNLEPSIGQALL</sequence>
<comment type="caution">
    <text evidence="1">The sequence shown here is derived from an EMBL/GenBank/DDBJ whole genome shotgun (WGS) entry which is preliminary data.</text>
</comment>
<dbReference type="Proteomes" id="UP000765509">
    <property type="component" value="Unassembled WGS sequence"/>
</dbReference>
<keyword evidence="2" id="KW-1185">Reference proteome</keyword>
<evidence type="ECO:0000313" key="1">
    <source>
        <dbReference type="EMBL" id="MBW0555163.1"/>
    </source>
</evidence>
<protein>
    <submittedName>
        <fullName evidence="1">Uncharacterized protein</fullName>
    </submittedName>
</protein>
<evidence type="ECO:0000313" key="2">
    <source>
        <dbReference type="Proteomes" id="UP000765509"/>
    </source>
</evidence>
<gene>
    <name evidence="1" type="ORF">O181_094878</name>
</gene>
<name>A0A9Q3J3Z8_9BASI</name>
<reference evidence="1" key="1">
    <citation type="submission" date="2021-03" db="EMBL/GenBank/DDBJ databases">
        <title>Draft genome sequence of rust myrtle Austropuccinia psidii MF-1, a brazilian biotype.</title>
        <authorList>
            <person name="Quecine M.C."/>
            <person name="Pachon D.M.R."/>
            <person name="Bonatelli M.L."/>
            <person name="Correr F.H."/>
            <person name="Franceschini L.M."/>
            <person name="Leite T.F."/>
            <person name="Margarido G.R.A."/>
            <person name="Almeida C.A."/>
            <person name="Ferrarezi J.A."/>
            <person name="Labate C.A."/>
        </authorList>
    </citation>
    <scope>NUCLEOTIDE SEQUENCE</scope>
    <source>
        <strain evidence="1">MF-1</strain>
    </source>
</reference>
<proteinExistence type="predicted"/>
<dbReference type="AlphaFoldDB" id="A0A9Q3J3Z8"/>
<accession>A0A9Q3J3Z8</accession>
<dbReference type="EMBL" id="AVOT02062068">
    <property type="protein sequence ID" value="MBW0555163.1"/>
    <property type="molecule type" value="Genomic_DNA"/>
</dbReference>